<feature type="domain" description="C2H2-type" evidence="12">
    <location>
        <begin position="347"/>
        <end position="374"/>
    </location>
</feature>
<dbReference type="GO" id="GO:0005634">
    <property type="term" value="C:nucleus"/>
    <property type="evidence" value="ECO:0007669"/>
    <property type="project" value="UniProtKB-SubCell"/>
</dbReference>
<proteinExistence type="predicted"/>
<dbReference type="FunFam" id="3.30.160.60:FF:001270">
    <property type="entry name" value="zinc finger protein 583 isoform X1"/>
    <property type="match status" value="1"/>
</dbReference>
<evidence type="ECO:0000256" key="9">
    <source>
        <dbReference type="ARBA" id="ARBA00023242"/>
    </source>
</evidence>
<name>A0A8C4QH14_EPTBU</name>
<evidence type="ECO:0000256" key="10">
    <source>
        <dbReference type="PROSITE-ProRule" id="PRU00042"/>
    </source>
</evidence>
<evidence type="ECO:0000259" key="13">
    <source>
        <dbReference type="PROSITE" id="PS50950"/>
    </source>
</evidence>
<dbReference type="GO" id="GO:0043565">
    <property type="term" value="F:sequence-specific DNA binding"/>
    <property type="evidence" value="ECO:0007669"/>
    <property type="project" value="TreeGrafter"/>
</dbReference>
<feature type="domain" description="C2H2-type" evidence="12">
    <location>
        <begin position="263"/>
        <end position="290"/>
    </location>
</feature>
<evidence type="ECO:0000313" key="15">
    <source>
        <dbReference type="Proteomes" id="UP000694388"/>
    </source>
</evidence>
<dbReference type="SUPFAM" id="SSF57667">
    <property type="entry name" value="beta-beta-alpha zinc fingers"/>
    <property type="match status" value="3"/>
</dbReference>
<dbReference type="FunFam" id="3.30.160.60:FF:000688">
    <property type="entry name" value="zinc finger protein 197 isoform X1"/>
    <property type="match status" value="2"/>
</dbReference>
<keyword evidence="4 10" id="KW-0863">Zinc-finger</keyword>
<protein>
    <submittedName>
        <fullName evidence="14">Uncharacterized protein</fullName>
    </submittedName>
</protein>
<dbReference type="PROSITE" id="PS50157">
    <property type="entry name" value="ZINC_FINGER_C2H2_2"/>
    <property type="match status" value="8"/>
</dbReference>
<reference evidence="14" key="1">
    <citation type="submission" date="2025-08" db="UniProtKB">
        <authorList>
            <consortium name="Ensembl"/>
        </authorList>
    </citation>
    <scope>IDENTIFICATION</scope>
</reference>
<dbReference type="Proteomes" id="UP000694388">
    <property type="component" value="Unplaced"/>
</dbReference>
<dbReference type="InterPro" id="IPR006612">
    <property type="entry name" value="THAP_Znf"/>
</dbReference>
<organism evidence="14 15">
    <name type="scientific">Eptatretus burgeri</name>
    <name type="common">Inshore hagfish</name>
    <dbReference type="NCBI Taxonomy" id="7764"/>
    <lineage>
        <taxon>Eukaryota</taxon>
        <taxon>Metazoa</taxon>
        <taxon>Chordata</taxon>
        <taxon>Craniata</taxon>
        <taxon>Vertebrata</taxon>
        <taxon>Cyclostomata</taxon>
        <taxon>Myxini</taxon>
        <taxon>Myxiniformes</taxon>
        <taxon>Myxinidae</taxon>
        <taxon>Eptatretinae</taxon>
        <taxon>Eptatretus</taxon>
    </lineage>
</organism>
<dbReference type="FunFam" id="3.30.160.60:FF:001155">
    <property type="entry name" value="Zinc finger 30C"/>
    <property type="match status" value="1"/>
</dbReference>
<evidence type="ECO:0000256" key="11">
    <source>
        <dbReference type="PROSITE-ProRule" id="PRU00309"/>
    </source>
</evidence>
<dbReference type="GO" id="GO:0008270">
    <property type="term" value="F:zinc ion binding"/>
    <property type="evidence" value="ECO:0007669"/>
    <property type="project" value="UniProtKB-KW"/>
</dbReference>
<evidence type="ECO:0000313" key="14">
    <source>
        <dbReference type="Ensembl" id="ENSEBUP00000015363.1"/>
    </source>
</evidence>
<accession>A0A8C4QH14</accession>
<dbReference type="GO" id="GO:0000981">
    <property type="term" value="F:DNA-binding transcription factor activity, RNA polymerase II-specific"/>
    <property type="evidence" value="ECO:0007669"/>
    <property type="project" value="TreeGrafter"/>
</dbReference>
<keyword evidence="15" id="KW-1185">Reference proteome</keyword>
<evidence type="ECO:0000256" key="5">
    <source>
        <dbReference type="ARBA" id="ARBA00022833"/>
    </source>
</evidence>
<feature type="domain" description="C2H2-type" evidence="12">
    <location>
        <begin position="403"/>
        <end position="430"/>
    </location>
</feature>
<dbReference type="InterPro" id="IPR036236">
    <property type="entry name" value="Znf_C2H2_sf"/>
</dbReference>
<evidence type="ECO:0000256" key="7">
    <source>
        <dbReference type="ARBA" id="ARBA00023125"/>
    </source>
</evidence>
<dbReference type="PANTHER" id="PTHR24408:SF58">
    <property type="entry name" value="TRANSCRIPTION FACTOR (TFIIIA), PUTATIVE (AFU_ORTHOLOGUE AFUA_1G05150)-RELATED"/>
    <property type="match status" value="1"/>
</dbReference>
<feature type="domain" description="THAP-type" evidence="13">
    <location>
        <begin position="1"/>
        <end position="89"/>
    </location>
</feature>
<evidence type="ECO:0000256" key="4">
    <source>
        <dbReference type="ARBA" id="ARBA00022771"/>
    </source>
</evidence>
<dbReference type="SMART" id="SM00980">
    <property type="entry name" value="THAP"/>
    <property type="match status" value="1"/>
</dbReference>
<dbReference type="PROSITE" id="PS00028">
    <property type="entry name" value="ZINC_FINGER_C2H2_1"/>
    <property type="match status" value="6"/>
</dbReference>
<keyword evidence="5" id="KW-0862">Zinc</keyword>
<dbReference type="AlphaFoldDB" id="A0A8C4QH14"/>
<evidence type="ECO:0000256" key="3">
    <source>
        <dbReference type="ARBA" id="ARBA00022737"/>
    </source>
</evidence>
<dbReference type="FunFam" id="3.30.160.60:FF:000030">
    <property type="entry name" value="Zinc finger protein 628"/>
    <property type="match status" value="1"/>
</dbReference>
<feature type="domain" description="C2H2-type" evidence="12">
    <location>
        <begin position="431"/>
        <end position="454"/>
    </location>
</feature>
<comment type="subcellular location">
    <subcellularLocation>
        <location evidence="1">Nucleus</location>
    </subcellularLocation>
</comment>
<keyword evidence="6" id="KW-0805">Transcription regulation</keyword>
<keyword evidence="9" id="KW-0539">Nucleus</keyword>
<dbReference type="SMART" id="SM00355">
    <property type="entry name" value="ZnF_C2H2"/>
    <property type="match status" value="8"/>
</dbReference>
<dbReference type="Ensembl" id="ENSEBUT00000015939.1">
    <property type="protein sequence ID" value="ENSEBUP00000015363.1"/>
    <property type="gene ID" value="ENSEBUG00000009690.1"/>
</dbReference>
<keyword evidence="7 11" id="KW-0238">DNA-binding</keyword>
<dbReference type="PROSITE" id="PS50950">
    <property type="entry name" value="ZF_THAP"/>
    <property type="match status" value="1"/>
</dbReference>
<dbReference type="Pfam" id="PF00096">
    <property type="entry name" value="zf-C2H2"/>
    <property type="match status" value="3"/>
</dbReference>
<keyword evidence="3" id="KW-0677">Repeat</keyword>
<feature type="domain" description="C2H2-type" evidence="12">
    <location>
        <begin position="375"/>
        <end position="402"/>
    </location>
</feature>
<sequence length="454" mass="51462">MVHFKQCSYGTCSNDTRHAHKPHMQGVWFLPFPKPTNKPKECDRWIRACGRPAAFDRSRITKSTYVCSKHFVGGNGPTRDYPDPVPLPAPAPAITLQVMYSLRAGGDLGSVPAWLETQNLAKESLRAAVIGMGTEILALLCARADPAPVRVQLRYLSTRKFTDIMYADLCRYMDMICTQDSKQNLGPLSKLEDMDPERFSGVVRNKGEDSIDPELAGRNPRDGRRAEFIKKFRCSKCACAFVTEAGLQLHTKRHHPVFSDKKYKCNDCSYSTESKRSFLKHMWIHTGVKPYVCSMCGKGFSQSSSCQQHVCKHSQERPYTCSVCSKTFSFLSDFRRHARIHTGERPYACTVCAKRFTVLSNCRQHMRIHTGERPYVCTVCSKAFSDSSGLHRHTRIHTGECPYTCKDCGKTFTDLSNCHQHMRVHQLKRVYKCNVCGKAFRGSAYCKKHEASHV</sequence>
<dbReference type="SUPFAM" id="SSF57716">
    <property type="entry name" value="Glucocorticoid receptor-like (DNA-binding domain)"/>
    <property type="match status" value="1"/>
</dbReference>
<reference evidence="14" key="2">
    <citation type="submission" date="2025-09" db="UniProtKB">
        <authorList>
            <consortium name="Ensembl"/>
        </authorList>
    </citation>
    <scope>IDENTIFICATION</scope>
</reference>
<evidence type="ECO:0000256" key="6">
    <source>
        <dbReference type="ARBA" id="ARBA00023015"/>
    </source>
</evidence>
<dbReference type="GeneTree" id="ENSGT01150000286971"/>
<evidence type="ECO:0000256" key="8">
    <source>
        <dbReference type="ARBA" id="ARBA00023163"/>
    </source>
</evidence>
<feature type="domain" description="C2H2-type" evidence="12">
    <location>
        <begin position="319"/>
        <end position="346"/>
    </location>
</feature>
<evidence type="ECO:0000256" key="2">
    <source>
        <dbReference type="ARBA" id="ARBA00022723"/>
    </source>
</evidence>
<dbReference type="Gene3D" id="3.30.160.60">
    <property type="entry name" value="Classic Zinc Finger"/>
    <property type="match status" value="7"/>
</dbReference>
<evidence type="ECO:0000256" key="1">
    <source>
        <dbReference type="ARBA" id="ARBA00004123"/>
    </source>
</evidence>
<dbReference type="InterPro" id="IPR013087">
    <property type="entry name" value="Znf_C2H2_type"/>
</dbReference>
<keyword evidence="8" id="KW-0804">Transcription</keyword>
<dbReference type="PANTHER" id="PTHR24408">
    <property type="entry name" value="ZINC FINGER PROTEIN"/>
    <property type="match status" value="1"/>
</dbReference>
<evidence type="ECO:0000259" key="12">
    <source>
        <dbReference type="PROSITE" id="PS50157"/>
    </source>
</evidence>
<keyword evidence="2" id="KW-0479">Metal-binding</keyword>
<feature type="domain" description="C2H2-type" evidence="12">
    <location>
        <begin position="291"/>
        <end position="318"/>
    </location>
</feature>
<feature type="domain" description="C2H2-type" evidence="12">
    <location>
        <begin position="232"/>
        <end position="254"/>
    </location>
</feature>